<sequence length="130" mass="15151">MNDDQRYIWNGVLTMYEGFIEKNRPKIDQFIHEDCTVWDSHERNLAFGLKGLNEVRARRPQDGSGPKAERIDATEPEITIYGDMAVARHYLTVVYADAPSREIRNTGVWKKFDQGWQLVHNHEDELPLAH</sequence>
<dbReference type="Pfam" id="PF14534">
    <property type="entry name" value="DUF4440"/>
    <property type="match status" value="1"/>
</dbReference>
<dbReference type="InterPro" id="IPR027843">
    <property type="entry name" value="DUF4440"/>
</dbReference>
<reference evidence="2" key="1">
    <citation type="submission" date="2020-05" db="EMBL/GenBank/DDBJ databases">
        <authorList>
            <person name="Chiriac C."/>
            <person name="Salcher M."/>
            <person name="Ghai R."/>
            <person name="Kavagutti S V."/>
        </authorList>
    </citation>
    <scope>NUCLEOTIDE SEQUENCE</scope>
</reference>
<protein>
    <submittedName>
        <fullName evidence="2">Unannotated protein</fullName>
    </submittedName>
</protein>
<name>A0A6J6DTW0_9ZZZZ</name>
<proteinExistence type="predicted"/>
<accession>A0A6J6DTW0</accession>
<dbReference type="SUPFAM" id="SSF54427">
    <property type="entry name" value="NTF2-like"/>
    <property type="match status" value="1"/>
</dbReference>
<dbReference type="Gene3D" id="3.10.450.50">
    <property type="match status" value="1"/>
</dbReference>
<gene>
    <name evidence="2" type="ORF">UFOPK1650_00382</name>
</gene>
<dbReference type="AlphaFoldDB" id="A0A6J6DTW0"/>
<evidence type="ECO:0000313" key="2">
    <source>
        <dbReference type="EMBL" id="CAB4564518.1"/>
    </source>
</evidence>
<organism evidence="2">
    <name type="scientific">freshwater metagenome</name>
    <dbReference type="NCBI Taxonomy" id="449393"/>
    <lineage>
        <taxon>unclassified sequences</taxon>
        <taxon>metagenomes</taxon>
        <taxon>ecological metagenomes</taxon>
    </lineage>
</organism>
<dbReference type="InterPro" id="IPR032710">
    <property type="entry name" value="NTF2-like_dom_sf"/>
</dbReference>
<feature type="domain" description="DUF4440" evidence="1">
    <location>
        <begin position="15"/>
        <end position="118"/>
    </location>
</feature>
<evidence type="ECO:0000259" key="1">
    <source>
        <dbReference type="Pfam" id="PF14534"/>
    </source>
</evidence>
<dbReference type="EMBL" id="CAEZTJ010000035">
    <property type="protein sequence ID" value="CAB4564518.1"/>
    <property type="molecule type" value="Genomic_DNA"/>
</dbReference>